<dbReference type="Proteomes" id="UP000179010">
    <property type="component" value="Unassembled WGS sequence"/>
</dbReference>
<dbReference type="InterPro" id="IPR041164">
    <property type="entry name" value="LDcluster4"/>
</dbReference>
<accession>A0A1F4PMU8</accession>
<dbReference type="GO" id="GO:0005829">
    <property type="term" value="C:cytosol"/>
    <property type="evidence" value="ECO:0007669"/>
    <property type="project" value="TreeGrafter"/>
</dbReference>
<dbReference type="SUPFAM" id="SSF102405">
    <property type="entry name" value="MCP/YpsA-like"/>
    <property type="match status" value="1"/>
</dbReference>
<protein>
    <recommendedName>
        <fullName evidence="3">LOG family protein</fullName>
    </recommendedName>
</protein>
<evidence type="ECO:0008006" key="3">
    <source>
        <dbReference type="Google" id="ProtNLM"/>
    </source>
</evidence>
<reference evidence="1 2" key="1">
    <citation type="journal article" date="2016" name="Nat. Commun.">
        <title>Thousands of microbial genomes shed light on interconnected biogeochemical processes in an aquifer system.</title>
        <authorList>
            <person name="Anantharaman K."/>
            <person name="Brown C.T."/>
            <person name="Hug L.A."/>
            <person name="Sharon I."/>
            <person name="Castelle C.J."/>
            <person name="Probst A.J."/>
            <person name="Thomas B.C."/>
            <person name="Singh A."/>
            <person name="Wilkins M.J."/>
            <person name="Karaoz U."/>
            <person name="Brodie E.L."/>
            <person name="Williams K.H."/>
            <person name="Hubbard S.S."/>
            <person name="Banfield J.F."/>
        </authorList>
    </citation>
    <scope>NUCLEOTIDE SEQUENCE [LARGE SCALE GENOMIC DNA]</scope>
</reference>
<sequence>MADKLIKVVTCLGFADAHEDDPLFEEAFGVGKALAEAGYTVANGGGPGVMRATTLGAKSAGGHVIGVTFYPKDVSIFEGRDINNPIDEEIKGANYLERTLKLLEVGQAYVFFRGGTGTISEFGMAWGLARLYFGHHKPLILYGKFWENIMAAYLANMRMRPEEFQVYRVVTSPDEVIKSLELFELMLQHKHQAFNPAEKPFEL</sequence>
<dbReference type="EMBL" id="METE01000017">
    <property type="protein sequence ID" value="OGB84930.1"/>
    <property type="molecule type" value="Genomic_DNA"/>
</dbReference>
<comment type="caution">
    <text evidence="1">The sequence shown here is derived from an EMBL/GenBank/DDBJ whole genome shotgun (WGS) entry which is preliminary data.</text>
</comment>
<dbReference type="InterPro" id="IPR052341">
    <property type="entry name" value="LOG_family_nucleotidases"/>
</dbReference>
<dbReference type="STRING" id="1798539.A2994_01225"/>
<dbReference type="Pfam" id="PF18306">
    <property type="entry name" value="LDcluster4"/>
    <property type="match status" value="1"/>
</dbReference>
<organism evidence="1 2">
    <name type="scientific">candidate division Kazan bacterium RIFCSPLOWO2_01_FULL_48_13</name>
    <dbReference type="NCBI Taxonomy" id="1798539"/>
    <lineage>
        <taxon>Bacteria</taxon>
        <taxon>Bacteria division Kazan-3B-28</taxon>
    </lineage>
</organism>
<proteinExistence type="predicted"/>
<gene>
    <name evidence="1" type="ORF">A2994_01225</name>
</gene>
<name>A0A1F4PMU8_UNCK3</name>
<dbReference type="AlphaFoldDB" id="A0A1F4PMU8"/>
<evidence type="ECO:0000313" key="2">
    <source>
        <dbReference type="Proteomes" id="UP000179010"/>
    </source>
</evidence>
<dbReference type="PANTHER" id="PTHR43393:SF3">
    <property type="entry name" value="LYSINE DECARBOXYLASE-LIKE PROTEIN"/>
    <property type="match status" value="1"/>
</dbReference>
<dbReference type="Gene3D" id="3.40.50.450">
    <property type="match status" value="1"/>
</dbReference>
<dbReference type="PANTHER" id="PTHR43393">
    <property type="entry name" value="CYTOKININ RIBOSIDE 5'-MONOPHOSPHATE PHOSPHORIBOHYDROLASE"/>
    <property type="match status" value="1"/>
</dbReference>
<evidence type="ECO:0000313" key="1">
    <source>
        <dbReference type="EMBL" id="OGB84930.1"/>
    </source>
</evidence>